<accession>A0A6C0EBB4</accession>
<protein>
    <recommendedName>
        <fullName evidence="3">MORN repeat-containing protein</fullName>
    </recommendedName>
</protein>
<organism evidence="2">
    <name type="scientific">viral metagenome</name>
    <dbReference type="NCBI Taxonomy" id="1070528"/>
    <lineage>
        <taxon>unclassified sequences</taxon>
        <taxon>metagenomes</taxon>
        <taxon>organismal metagenomes</taxon>
    </lineage>
</organism>
<dbReference type="Pfam" id="PF02493">
    <property type="entry name" value="MORN"/>
    <property type="match status" value="5"/>
</dbReference>
<dbReference type="EMBL" id="MN739786">
    <property type="protein sequence ID" value="QHT26374.1"/>
    <property type="molecule type" value="Genomic_DNA"/>
</dbReference>
<dbReference type="PANTHER" id="PTHR23084">
    <property type="entry name" value="PHOSPHATIDYLINOSITOL-4-PHOSPHATE 5-KINASE RELATED"/>
    <property type="match status" value="1"/>
</dbReference>
<dbReference type="PANTHER" id="PTHR23084:SF263">
    <property type="entry name" value="MORN REPEAT-CONTAINING PROTEIN 1"/>
    <property type="match status" value="1"/>
</dbReference>
<dbReference type="SMART" id="SM00698">
    <property type="entry name" value="MORN"/>
    <property type="match status" value="5"/>
</dbReference>
<proteinExistence type="predicted"/>
<sequence>MNIEGNYKGKLKNGIPDGQGIYMYENGDTYEGKFKNGKKHGYGKLYEYNGCKYFGNWENDIPNGKGEYYCHNGEMLKGKFVNGLLFGYGKHYAADGKILYEGNFNRNLYQGYGIAYYTNGKKFYKGQWYADFKSKGSYPHGFGIKWLENGTVQKGMFHLDNFIKSSDDDNYEKKIDSLKTNKVTINEKEMINVLNPIFKNI</sequence>
<dbReference type="SUPFAM" id="SSF82185">
    <property type="entry name" value="Histone H3 K4-specific methyltransferase SET7/9 N-terminal domain"/>
    <property type="match status" value="1"/>
</dbReference>
<dbReference type="AlphaFoldDB" id="A0A6C0EBB4"/>
<evidence type="ECO:0000313" key="2">
    <source>
        <dbReference type="EMBL" id="QHT26374.1"/>
    </source>
</evidence>
<reference evidence="2" key="1">
    <citation type="journal article" date="2020" name="Nature">
        <title>Giant virus diversity and host interactions through global metagenomics.</title>
        <authorList>
            <person name="Schulz F."/>
            <person name="Roux S."/>
            <person name="Paez-Espino D."/>
            <person name="Jungbluth S."/>
            <person name="Walsh D.A."/>
            <person name="Denef V.J."/>
            <person name="McMahon K.D."/>
            <person name="Konstantinidis K.T."/>
            <person name="Eloe-Fadrosh E.A."/>
            <person name="Kyrpides N.C."/>
            <person name="Woyke T."/>
        </authorList>
    </citation>
    <scope>NUCLEOTIDE SEQUENCE</scope>
    <source>
        <strain evidence="2">GVMAG-M-3300023179-27</strain>
    </source>
</reference>
<dbReference type="InterPro" id="IPR003409">
    <property type="entry name" value="MORN"/>
</dbReference>
<dbReference type="Gene3D" id="2.20.110.10">
    <property type="entry name" value="Histone H3 K4-specific methyltransferase SET7/9 N-terminal domain"/>
    <property type="match status" value="3"/>
</dbReference>
<evidence type="ECO:0000256" key="1">
    <source>
        <dbReference type="ARBA" id="ARBA00022737"/>
    </source>
</evidence>
<evidence type="ECO:0008006" key="3">
    <source>
        <dbReference type="Google" id="ProtNLM"/>
    </source>
</evidence>
<name>A0A6C0EBB4_9ZZZZ</name>
<keyword evidence="1" id="KW-0677">Repeat</keyword>